<dbReference type="KEGG" id="fls:GLV81_00450"/>
<dbReference type="EMBL" id="CP046566">
    <property type="protein sequence ID" value="QGW26777.1"/>
    <property type="molecule type" value="Genomic_DNA"/>
</dbReference>
<organism evidence="1 2">
    <name type="scientific">Phnomibacter ginsenosidimutans</name>
    <dbReference type="NCBI Taxonomy" id="2676868"/>
    <lineage>
        <taxon>Bacteria</taxon>
        <taxon>Pseudomonadati</taxon>
        <taxon>Bacteroidota</taxon>
        <taxon>Chitinophagia</taxon>
        <taxon>Chitinophagales</taxon>
        <taxon>Chitinophagaceae</taxon>
        <taxon>Phnomibacter</taxon>
    </lineage>
</organism>
<protein>
    <submittedName>
        <fullName evidence="1">Uncharacterized protein</fullName>
    </submittedName>
</protein>
<dbReference type="AlphaFoldDB" id="A0A6I6G441"/>
<accession>A0A6I6G441</accession>
<reference evidence="1 2" key="1">
    <citation type="submission" date="2019-11" db="EMBL/GenBank/DDBJ databases">
        <authorList>
            <person name="Im W.T."/>
        </authorList>
    </citation>
    <scope>NUCLEOTIDE SEQUENCE [LARGE SCALE GENOMIC DNA]</scope>
    <source>
        <strain evidence="1 2">SB-02</strain>
    </source>
</reference>
<gene>
    <name evidence="1" type="ORF">GLV81_00450</name>
</gene>
<sequence>MDQIVEKDISDPSNTLLPQVTTLDLQYIAWGCACAQWITTADFRKYESSDLASHCIFLEPANDSLSRLLNFFDASRHKATVVGQFYEKPDYPKGTIQGEEKLDRAKVFRFTSLRISEKDKIPFLPAEDTVMTFTFNAISCTCAQWSAVNATGIKKEKEYYYLEPANNRLTVADDLFDGVHLPLTIKVKGQVVSNAGYPTGFAPAKGNPEAATVFKYRSIEVVK</sequence>
<dbReference type="Proteomes" id="UP000426027">
    <property type="component" value="Chromosome"/>
</dbReference>
<keyword evidence="2" id="KW-1185">Reference proteome</keyword>
<name>A0A6I6G441_9BACT</name>
<evidence type="ECO:0000313" key="2">
    <source>
        <dbReference type="Proteomes" id="UP000426027"/>
    </source>
</evidence>
<proteinExistence type="predicted"/>
<evidence type="ECO:0000313" key="1">
    <source>
        <dbReference type="EMBL" id="QGW26777.1"/>
    </source>
</evidence>
<dbReference type="RefSeq" id="WP_157475906.1">
    <property type="nucleotide sequence ID" value="NZ_CP046566.1"/>
</dbReference>